<dbReference type="OrthoDB" id="335259at2157"/>
<dbReference type="KEGG" id="mfc:BRM9_1229"/>
<dbReference type="EMBL" id="CP006933">
    <property type="protein sequence ID" value="AIS32044.1"/>
    <property type="molecule type" value="Genomic_DNA"/>
</dbReference>
<dbReference type="Proteomes" id="UP000029661">
    <property type="component" value="Chromosome"/>
</dbReference>
<sequence length="131" mass="15092">MFQEDIKIYHLFISHNGEGDEEYLTFIQRLIEARDFEWEDHGIPGNNGSEDLNKQIEPAEVVIILSGLYARHHDLIQEQVNIAQKLGKPLVLIRPYGMEEVPGELEKIARGVVGWNRVCIVDRILEALEEE</sequence>
<dbReference type="SUPFAM" id="SSF52206">
    <property type="entry name" value="Hypothetical protein MTH538"/>
    <property type="match status" value="1"/>
</dbReference>
<feature type="domain" description="Thoeris protein ThsB TIR-like" evidence="1">
    <location>
        <begin position="12"/>
        <end position="97"/>
    </location>
</feature>
<protein>
    <recommendedName>
        <fullName evidence="1">Thoeris protein ThsB TIR-like domain-containing protein</fullName>
    </recommendedName>
</protein>
<reference evidence="2 3" key="1">
    <citation type="submission" date="2013-12" db="EMBL/GenBank/DDBJ databases">
        <title>The complete genome sequence of Methanobacterium sp. BRM9.</title>
        <authorList>
            <consortium name="Pastoral Greenhouse Gas Research Consortium"/>
            <person name="Kelly W.J."/>
            <person name="Leahy S.C."/>
            <person name="Perry R."/>
            <person name="Li D."/>
            <person name="Altermann E."/>
            <person name="Lambie S.C."/>
            <person name="Attwood G.T."/>
        </authorList>
    </citation>
    <scope>NUCLEOTIDE SEQUENCE [LARGE SCALE GENOMIC DNA]</scope>
    <source>
        <strain evidence="2 3">BRM9</strain>
    </source>
</reference>
<evidence type="ECO:0000259" key="1">
    <source>
        <dbReference type="Pfam" id="PF08937"/>
    </source>
</evidence>
<evidence type="ECO:0000313" key="3">
    <source>
        <dbReference type="Proteomes" id="UP000029661"/>
    </source>
</evidence>
<proteinExistence type="predicted"/>
<gene>
    <name evidence="2" type="ORF">BRM9_1229</name>
</gene>
<organism evidence="2 3">
    <name type="scientific">Methanobacterium formicicum</name>
    <dbReference type="NCBI Taxonomy" id="2162"/>
    <lineage>
        <taxon>Archaea</taxon>
        <taxon>Methanobacteriati</taxon>
        <taxon>Methanobacteriota</taxon>
        <taxon>Methanomada group</taxon>
        <taxon>Methanobacteria</taxon>
        <taxon>Methanobacteriales</taxon>
        <taxon>Methanobacteriaceae</taxon>
        <taxon>Methanobacterium</taxon>
    </lineage>
</organism>
<dbReference type="Pfam" id="PF08937">
    <property type="entry name" value="ThsB_TIR"/>
    <property type="match status" value="1"/>
</dbReference>
<dbReference type="InterPro" id="IPR015032">
    <property type="entry name" value="ThsB__TIR-like_domain"/>
</dbReference>
<accession>A0A089ZV95</accession>
<evidence type="ECO:0000313" key="2">
    <source>
        <dbReference type="EMBL" id="AIS32044.1"/>
    </source>
</evidence>
<dbReference type="Gene3D" id="3.40.50.9200">
    <property type="entry name" value="Hypothetical protein MTH538"/>
    <property type="match status" value="1"/>
</dbReference>
<dbReference type="GeneID" id="24792391"/>
<dbReference type="RefSeq" id="WP_048085164.1">
    <property type="nucleotide sequence ID" value="NZ_CP006933.1"/>
</dbReference>
<dbReference type="AlphaFoldDB" id="A0A089ZV95"/>
<name>A0A089ZV95_METFO</name>
<dbReference type="STRING" id="2162.BRM9_1229"/>
<dbReference type="InterPro" id="IPR036490">
    <property type="entry name" value="ThsB_TIR-like_sf"/>
</dbReference>